<dbReference type="EC" id="5.1.3.15" evidence="3 5"/>
<protein>
    <recommendedName>
        <fullName evidence="3 5">glucose-6-phosphate 1-epimerase</fullName>
        <ecNumber evidence="3 5">5.1.3.15</ecNumber>
    </recommendedName>
</protein>
<feature type="binding site" evidence="7">
    <location>
        <position position="82"/>
    </location>
    <ligand>
        <name>substrate</name>
    </ligand>
</feature>
<feature type="active site" evidence="6">
    <location>
        <position position="290"/>
    </location>
</feature>
<evidence type="ECO:0000313" key="9">
    <source>
        <dbReference type="EMBL" id="CAE0292181.1"/>
    </source>
</evidence>
<evidence type="ECO:0000256" key="8">
    <source>
        <dbReference type="SAM" id="MobiDB-lite"/>
    </source>
</evidence>
<feature type="active site" evidence="6">
    <location>
        <position position="157"/>
    </location>
</feature>
<evidence type="ECO:0000256" key="3">
    <source>
        <dbReference type="ARBA" id="ARBA00012083"/>
    </source>
</evidence>
<accession>A0A7S3HDN3</accession>
<comment type="catalytic activity">
    <reaction evidence="1">
        <text>alpha-D-glucose 6-phosphate = beta-D-glucose 6-phosphate</text>
        <dbReference type="Rhea" id="RHEA:16249"/>
        <dbReference type="ChEBI" id="CHEBI:58225"/>
        <dbReference type="ChEBI" id="CHEBI:58247"/>
        <dbReference type="EC" id="5.1.3.15"/>
    </reaction>
</comment>
<name>A0A7S3HDN3_9STRA</name>
<evidence type="ECO:0000256" key="2">
    <source>
        <dbReference type="ARBA" id="ARBA00005866"/>
    </source>
</evidence>
<dbReference type="PANTHER" id="PTHR11122:SF13">
    <property type="entry name" value="GLUCOSE-6-PHOSPHATE 1-EPIMERASE"/>
    <property type="match status" value="1"/>
</dbReference>
<gene>
    <name evidence="9" type="ORF">SELO1098_LOCUS21027</name>
</gene>
<reference evidence="9" key="1">
    <citation type="submission" date="2021-01" db="EMBL/GenBank/DDBJ databases">
        <authorList>
            <person name="Corre E."/>
            <person name="Pelletier E."/>
            <person name="Niang G."/>
            <person name="Scheremetjew M."/>
            <person name="Finn R."/>
            <person name="Kale V."/>
            <person name="Holt S."/>
            <person name="Cochrane G."/>
            <person name="Meng A."/>
            <person name="Brown T."/>
            <person name="Cohen L."/>
        </authorList>
    </citation>
    <scope>NUCLEOTIDE SEQUENCE</scope>
    <source>
        <strain evidence="9">CCAP 955/1</strain>
    </source>
</reference>
<organism evidence="9">
    <name type="scientific">Spumella elongata</name>
    <dbReference type="NCBI Taxonomy" id="89044"/>
    <lineage>
        <taxon>Eukaryota</taxon>
        <taxon>Sar</taxon>
        <taxon>Stramenopiles</taxon>
        <taxon>Ochrophyta</taxon>
        <taxon>Chrysophyceae</taxon>
        <taxon>Chromulinales</taxon>
        <taxon>Chromulinaceae</taxon>
        <taxon>Spumella</taxon>
    </lineage>
</organism>
<dbReference type="SUPFAM" id="SSF74650">
    <property type="entry name" value="Galactose mutarotase-like"/>
    <property type="match status" value="1"/>
</dbReference>
<dbReference type="PIRSF" id="PIRSF016020">
    <property type="entry name" value="PHexose_mutarotase"/>
    <property type="match status" value="1"/>
</dbReference>
<keyword evidence="4 5" id="KW-0413">Isomerase</keyword>
<dbReference type="EMBL" id="HBIC01041047">
    <property type="protein sequence ID" value="CAE0292181.1"/>
    <property type="molecule type" value="Transcribed_RNA"/>
</dbReference>
<feature type="binding site" evidence="7">
    <location>
        <position position="63"/>
    </location>
    <ligand>
        <name>substrate</name>
    </ligand>
</feature>
<evidence type="ECO:0000256" key="6">
    <source>
        <dbReference type="PIRSR" id="PIRSR016020-1"/>
    </source>
</evidence>
<dbReference type="GO" id="GO:0005975">
    <property type="term" value="P:carbohydrate metabolic process"/>
    <property type="evidence" value="ECO:0007669"/>
    <property type="project" value="InterPro"/>
</dbReference>
<dbReference type="Pfam" id="PF01263">
    <property type="entry name" value="Aldose_epim"/>
    <property type="match status" value="1"/>
</dbReference>
<feature type="binding site" evidence="7">
    <location>
        <position position="87"/>
    </location>
    <ligand>
        <name>substrate</name>
    </ligand>
</feature>
<dbReference type="GO" id="GO:0047938">
    <property type="term" value="F:glucose-6-phosphate 1-epimerase activity"/>
    <property type="evidence" value="ECO:0007669"/>
    <property type="project" value="UniProtKB-UniRule"/>
</dbReference>
<dbReference type="Gene3D" id="2.70.98.10">
    <property type="match status" value="1"/>
</dbReference>
<comment type="similarity">
    <text evidence="2 5">Belongs to the glucose-6-phosphate 1-epimerase family.</text>
</comment>
<dbReference type="InterPro" id="IPR025532">
    <property type="entry name" value="G6P_1-epimerase"/>
</dbReference>
<feature type="region of interest" description="Disordered" evidence="8">
    <location>
        <begin position="1"/>
        <end position="20"/>
    </location>
</feature>
<evidence type="ECO:0000256" key="7">
    <source>
        <dbReference type="PIRSR" id="PIRSR016020-2"/>
    </source>
</evidence>
<dbReference type="InterPro" id="IPR008183">
    <property type="entry name" value="Aldose_1/G6P_1-epimerase"/>
</dbReference>
<proteinExistence type="inferred from homology"/>
<sequence>MYTVSSISGGRNGQPRFSMESADQQQSCEVYLYGATVTSWKQNGTEKLFCSPTTPFDGVAAIRGGIPLVFPQFGRPSETMPQHGFARTSNWEVARTDSDANSCTVELILKESDQTLTLWPHAFTLLYTLTLSACGLRTTFRATNTGPTPFQCQALLHTYIAVPRIQNVSVSGFEGLAFHDKMNPPVGDYPVEIRTKATIDREVDRIYLDPATTTDGDGDAFALTTVRVLNERPDEGSEIVLSVDRKAYVKSEREVKSLATDCVLWNAWVDKCKAIGDLEDDAYLRYVCVEPGVCSRYETVGSNETLGLDQFLS</sequence>
<dbReference type="GO" id="GO:0030246">
    <property type="term" value="F:carbohydrate binding"/>
    <property type="evidence" value="ECO:0007669"/>
    <property type="project" value="UniProtKB-UniRule"/>
</dbReference>
<evidence type="ECO:0000256" key="5">
    <source>
        <dbReference type="PIRNR" id="PIRNR016020"/>
    </source>
</evidence>
<dbReference type="PANTHER" id="PTHR11122">
    <property type="entry name" value="APOSPORY-ASSOCIATED PROTEIN C-RELATED"/>
    <property type="match status" value="1"/>
</dbReference>
<dbReference type="InterPro" id="IPR014718">
    <property type="entry name" value="GH-type_carb-bd"/>
</dbReference>
<evidence type="ECO:0000256" key="4">
    <source>
        <dbReference type="ARBA" id="ARBA00023235"/>
    </source>
</evidence>
<dbReference type="AlphaFoldDB" id="A0A7S3HDN3"/>
<dbReference type="GO" id="GO:0005737">
    <property type="term" value="C:cytoplasm"/>
    <property type="evidence" value="ECO:0007669"/>
    <property type="project" value="TreeGrafter"/>
</dbReference>
<dbReference type="CDD" id="cd09020">
    <property type="entry name" value="D-hex-6-P-epi_like"/>
    <property type="match status" value="1"/>
</dbReference>
<evidence type="ECO:0000256" key="1">
    <source>
        <dbReference type="ARBA" id="ARBA00001096"/>
    </source>
</evidence>
<dbReference type="InterPro" id="IPR011013">
    <property type="entry name" value="Gal_mutarotase_sf_dom"/>
</dbReference>